<protein>
    <submittedName>
        <fullName evidence="7">ABC transporter permease</fullName>
    </submittedName>
</protein>
<feature type="transmembrane region" description="Helical" evidence="6">
    <location>
        <begin position="254"/>
        <end position="270"/>
    </location>
</feature>
<gene>
    <name evidence="7" type="ORF">ACFPOC_09050</name>
</gene>
<reference evidence="8" key="1">
    <citation type="journal article" date="2019" name="Int. J. Syst. Evol. Microbiol.">
        <title>The Global Catalogue of Microorganisms (GCM) 10K type strain sequencing project: providing services to taxonomists for standard genome sequencing and annotation.</title>
        <authorList>
            <consortium name="The Broad Institute Genomics Platform"/>
            <consortium name="The Broad Institute Genome Sequencing Center for Infectious Disease"/>
            <person name="Wu L."/>
            <person name="Ma J."/>
        </authorList>
    </citation>
    <scope>NUCLEOTIDE SEQUENCE [LARGE SCALE GENOMIC DNA]</scope>
    <source>
        <strain evidence="8">KACC 11588</strain>
    </source>
</reference>
<evidence type="ECO:0000313" key="7">
    <source>
        <dbReference type="EMBL" id="MFC5566564.1"/>
    </source>
</evidence>
<keyword evidence="4 6" id="KW-1133">Transmembrane helix</keyword>
<evidence type="ECO:0000256" key="4">
    <source>
        <dbReference type="ARBA" id="ARBA00022989"/>
    </source>
</evidence>
<feature type="transmembrane region" description="Helical" evidence="6">
    <location>
        <begin position="22"/>
        <end position="43"/>
    </location>
</feature>
<accession>A0ABW0SCF8</accession>
<feature type="transmembrane region" description="Helical" evidence="6">
    <location>
        <begin position="170"/>
        <end position="191"/>
    </location>
</feature>
<keyword evidence="8" id="KW-1185">Reference proteome</keyword>
<evidence type="ECO:0000256" key="5">
    <source>
        <dbReference type="ARBA" id="ARBA00023136"/>
    </source>
</evidence>
<evidence type="ECO:0000256" key="3">
    <source>
        <dbReference type="ARBA" id="ARBA00022692"/>
    </source>
</evidence>
<name>A0ABW0SCF8_9RHOB</name>
<feature type="transmembrane region" description="Helical" evidence="6">
    <location>
        <begin position="222"/>
        <end position="242"/>
    </location>
</feature>
<dbReference type="InterPro" id="IPR001851">
    <property type="entry name" value="ABC_transp_permease"/>
</dbReference>
<dbReference type="RefSeq" id="WP_209840619.1">
    <property type="nucleotide sequence ID" value="NZ_JAGGJP010000008.1"/>
</dbReference>
<keyword evidence="2" id="KW-1003">Cell membrane</keyword>
<dbReference type="CDD" id="cd06579">
    <property type="entry name" value="TM_PBP1_transp_AraH_like"/>
    <property type="match status" value="1"/>
</dbReference>
<organism evidence="7 8">
    <name type="scientific">Rubellimicrobium aerolatum</name>
    <dbReference type="NCBI Taxonomy" id="490979"/>
    <lineage>
        <taxon>Bacteria</taxon>
        <taxon>Pseudomonadati</taxon>
        <taxon>Pseudomonadota</taxon>
        <taxon>Alphaproteobacteria</taxon>
        <taxon>Rhodobacterales</taxon>
        <taxon>Roseobacteraceae</taxon>
        <taxon>Rubellimicrobium</taxon>
    </lineage>
</organism>
<dbReference type="Pfam" id="PF02653">
    <property type="entry name" value="BPD_transp_2"/>
    <property type="match status" value="1"/>
</dbReference>
<evidence type="ECO:0000313" key="8">
    <source>
        <dbReference type="Proteomes" id="UP001596056"/>
    </source>
</evidence>
<feature type="transmembrane region" description="Helical" evidence="6">
    <location>
        <begin position="277"/>
        <end position="298"/>
    </location>
</feature>
<feature type="transmembrane region" description="Helical" evidence="6">
    <location>
        <begin position="304"/>
        <end position="321"/>
    </location>
</feature>
<dbReference type="PANTHER" id="PTHR32196:SF72">
    <property type="entry name" value="RIBOSE IMPORT PERMEASE PROTEIN RBSC"/>
    <property type="match status" value="1"/>
</dbReference>
<dbReference type="PANTHER" id="PTHR32196">
    <property type="entry name" value="ABC TRANSPORTER PERMEASE PROTEIN YPHD-RELATED-RELATED"/>
    <property type="match status" value="1"/>
</dbReference>
<evidence type="ECO:0000256" key="1">
    <source>
        <dbReference type="ARBA" id="ARBA00004651"/>
    </source>
</evidence>
<feature type="transmembrane region" description="Helical" evidence="6">
    <location>
        <begin position="131"/>
        <end position="150"/>
    </location>
</feature>
<feature type="transmembrane region" description="Helical" evidence="6">
    <location>
        <begin position="103"/>
        <end position="124"/>
    </location>
</feature>
<evidence type="ECO:0000256" key="6">
    <source>
        <dbReference type="SAM" id="Phobius"/>
    </source>
</evidence>
<feature type="transmembrane region" description="Helical" evidence="6">
    <location>
        <begin position="77"/>
        <end position="97"/>
    </location>
</feature>
<sequence>MTATPLPAVRAPIDWKLQAERFALLAAWAALIGLFAVLIPGTFLTWRTFSSILGSQAVLVVLALGLLLPLTAGDFDLSAASVLVFSAMFVAVSNVTWGWPIGLSLLGALATGAIVGALNAWFILFFRIHSLIVTLGLGTFLNGMTLWLSGSQTISGISMTLVDAVVITRILGIPAAFWYGLALCLVLWYALEWSMAGRRLLFVGRGREVARLNGISVDRTRAAALILSGALSALAGVLYAGMTGSADPVSGQGLLLPAFAAAFLGATAIYPGRFNPLGTLLSVYFLITGITGLSMLGAAAHVQSLFYGGALVVAVALSQLVRKRQPQNFG</sequence>
<keyword evidence="5 6" id="KW-0472">Membrane</keyword>
<dbReference type="Proteomes" id="UP001596056">
    <property type="component" value="Unassembled WGS sequence"/>
</dbReference>
<keyword evidence="3 6" id="KW-0812">Transmembrane</keyword>
<dbReference type="EMBL" id="JBHSNA010000006">
    <property type="protein sequence ID" value="MFC5566564.1"/>
    <property type="molecule type" value="Genomic_DNA"/>
</dbReference>
<feature type="transmembrane region" description="Helical" evidence="6">
    <location>
        <begin position="49"/>
        <end position="70"/>
    </location>
</feature>
<comment type="caution">
    <text evidence="7">The sequence shown here is derived from an EMBL/GenBank/DDBJ whole genome shotgun (WGS) entry which is preliminary data.</text>
</comment>
<comment type="subcellular location">
    <subcellularLocation>
        <location evidence="1">Cell membrane</location>
        <topology evidence="1">Multi-pass membrane protein</topology>
    </subcellularLocation>
</comment>
<evidence type="ECO:0000256" key="2">
    <source>
        <dbReference type="ARBA" id="ARBA00022475"/>
    </source>
</evidence>
<proteinExistence type="predicted"/>